<sequence length="475" mass="55649">MEQLEEINDENDCDLDSSKGYYTRAKRRKMSEDCQYNEDNSTHGLYRIPEVGKRKNPIMFVPTEVLLNVFKFIPYHELSSVVRLVNKRFKAVAEDMLNLGFRRTQKQLDNLITTTDISLGYTPDDMEVKAISKLMCQLEIINLQNSIITSTIWRYMSNKFYKTCQTCMYGGKLIDVQELFIRKFLHVPNELFAPAVVKDYALPPEVTTIIQLTKDFCIHFDKCNEEAIPNSCTLSGCKMLDILDCARFAQKRVHFERRTTDSFLAKYSYYFKNSWFIAIPIPTRKEMEEPQQQRMMHMRLRRIVLAHNDMYLQQEQYERELILRPNASLTIKKPGNNVYTGYGDVEDTFFYYGVMNDGAYLNKFHSDEGRNELDEEVDELPIEADLDVVRLNSDEDVLYRLPYLGLKIDVSVRCPLSYAPLKFLQSLSYEDQDQLQKKSCVKGETQIHMGFECFGAQYARLSPRFNYEVIQRHSL</sequence>
<evidence type="ECO:0000259" key="1">
    <source>
        <dbReference type="PROSITE" id="PS50181"/>
    </source>
</evidence>
<name>A0AAR5QBH9_DENPD</name>
<evidence type="ECO:0000313" key="3">
    <source>
        <dbReference type="Proteomes" id="UP000019118"/>
    </source>
</evidence>
<dbReference type="PROSITE" id="PS50181">
    <property type="entry name" value="FBOX"/>
    <property type="match status" value="1"/>
</dbReference>
<evidence type="ECO:0000313" key="2">
    <source>
        <dbReference type="EnsemblMetazoa" id="XP_019770579.1"/>
    </source>
</evidence>
<dbReference type="InterPro" id="IPR001810">
    <property type="entry name" value="F-box_dom"/>
</dbReference>
<dbReference type="InterPro" id="IPR036047">
    <property type="entry name" value="F-box-like_dom_sf"/>
</dbReference>
<dbReference type="KEGG" id="dpa:109544696"/>
<dbReference type="RefSeq" id="XP_019770579.1">
    <property type="nucleotide sequence ID" value="XM_019915020.2"/>
</dbReference>
<reference evidence="3" key="1">
    <citation type="journal article" date="2013" name="Genome Biol.">
        <title>Draft genome of the mountain pine beetle, Dendroctonus ponderosae Hopkins, a major forest pest.</title>
        <authorList>
            <person name="Keeling C.I."/>
            <person name="Yuen M.M."/>
            <person name="Liao N.Y."/>
            <person name="Docking T.R."/>
            <person name="Chan S.K."/>
            <person name="Taylor G.A."/>
            <person name="Palmquist D.L."/>
            <person name="Jackman S.D."/>
            <person name="Nguyen A."/>
            <person name="Li M."/>
            <person name="Henderson H."/>
            <person name="Janes J.K."/>
            <person name="Zhao Y."/>
            <person name="Pandoh P."/>
            <person name="Moore R."/>
            <person name="Sperling F.A."/>
            <person name="Huber D.P."/>
            <person name="Birol I."/>
            <person name="Jones S.J."/>
            <person name="Bohlmann J."/>
        </authorList>
    </citation>
    <scope>NUCLEOTIDE SEQUENCE</scope>
</reference>
<dbReference type="SUPFAM" id="SSF81383">
    <property type="entry name" value="F-box domain"/>
    <property type="match status" value="1"/>
</dbReference>
<feature type="domain" description="F-box" evidence="1">
    <location>
        <begin position="55"/>
        <end position="104"/>
    </location>
</feature>
<organism evidence="2 3">
    <name type="scientific">Dendroctonus ponderosae</name>
    <name type="common">Mountain pine beetle</name>
    <dbReference type="NCBI Taxonomy" id="77166"/>
    <lineage>
        <taxon>Eukaryota</taxon>
        <taxon>Metazoa</taxon>
        <taxon>Ecdysozoa</taxon>
        <taxon>Arthropoda</taxon>
        <taxon>Hexapoda</taxon>
        <taxon>Insecta</taxon>
        <taxon>Pterygota</taxon>
        <taxon>Neoptera</taxon>
        <taxon>Endopterygota</taxon>
        <taxon>Coleoptera</taxon>
        <taxon>Polyphaga</taxon>
        <taxon>Cucujiformia</taxon>
        <taxon>Curculionidae</taxon>
        <taxon>Scolytinae</taxon>
        <taxon>Dendroctonus</taxon>
    </lineage>
</organism>
<dbReference type="AlphaFoldDB" id="A0AAR5QBH9"/>
<dbReference type="EnsemblMetazoa" id="XM_019915020.1">
    <property type="protein sequence ID" value="XP_019770579.1"/>
    <property type="gene ID" value="LOC109544696"/>
</dbReference>
<dbReference type="GeneID" id="109544696"/>
<accession>A0AAR5QBH9</accession>
<keyword evidence="3" id="KW-1185">Reference proteome</keyword>
<proteinExistence type="predicted"/>
<protein>
    <recommendedName>
        <fullName evidence="1">F-box domain-containing protein</fullName>
    </recommendedName>
</protein>
<reference evidence="2" key="2">
    <citation type="submission" date="2024-08" db="UniProtKB">
        <authorList>
            <consortium name="EnsemblMetazoa"/>
        </authorList>
    </citation>
    <scope>IDENTIFICATION</scope>
</reference>
<dbReference type="Proteomes" id="UP000019118">
    <property type="component" value="Unassembled WGS sequence"/>
</dbReference>